<dbReference type="AlphaFoldDB" id="A0A1I0S4H6"/>
<accession>A0A1I0S4H6</accession>
<proteinExistence type="predicted"/>
<evidence type="ECO:0000313" key="4">
    <source>
        <dbReference type="Proteomes" id="UP000199310"/>
    </source>
</evidence>
<reference evidence="4" key="1">
    <citation type="submission" date="2016-10" db="EMBL/GenBank/DDBJ databases">
        <authorList>
            <person name="Varghese N."/>
            <person name="Submissions S."/>
        </authorList>
    </citation>
    <scope>NUCLEOTIDE SEQUENCE [LARGE SCALE GENOMIC DNA]</scope>
    <source>
        <strain evidence="4">DSM 3695</strain>
    </source>
</reference>
<dbReference type="PANTHER" id="PTHR35807:SF1">
    <property type="entry name" value="TRANSCRIPTIONAL REGULATOR REDD"/>
    <property type="match status" value="1"/>
</dbReference>
<dbReference type="OrthoDB" id="1110630at2"/>
<evidence type="ECO:0000256" key="1">
    <source>
        <dbReference type="SAM" id="Phobius"/>
    </source>
</evidence>
<evidence type="ECO:0000256" key="2">
    <source>
        <dbReference type="SAM" id="SignalP"/>
    </source>
</evidence>
<dbReference type="InterPro" id="IPR015915">
    <property type="entry name" value="Kelch-typ_b-propeller"/>
</dbReference>
<feature type="transmembrane region" description="Helical" evidence="1">
    <location>
        <begin position="549"/>
        <end position="568"/>
    </location>
</feature>
<feature type="chain" id="PRO_5011492277" description="Kelch motif-containing protein" evidence="2">
    <location>
        <begin position="26"/>
        <end position="850"/>
    </location>
</feature>
<gene>
    <name evidence="3" type="ORF">SAMN04488122_3536</name>
</gene>
<keyword evidence="1" id="KW-0472">Membrane</keyword>
<dbReference type="STRING" id="29529.SAMN04488122_3536"/>
<name>A0A1I0S4H6_9BACT</name>
<keyword evidence="4" id="KW-1185">Reference proteome</keyword>
<keyword evidence="2" id="KW-0732">Signal</keyword>
<dbReference type="SUPFAM" id="SSF117281">
    <property type="entry name" value="Kelch motif"/>
    <property type="match status" value="1"/>
</dbReference>
<dbReference type="Gene3D" id="2.120.10.80">
    <property type="entry name" value="Kelch-type beta propeller"/>
    <property type="match status" value="1"/>
</dbReference>
<sequence>MNMCAYKALLFLGVLLAGFSSPVKSQGLVFSSYDQVQEKRTSLVLNNNEPLCLDGNFGLSFDFTFFPDRSVYYGYLVRFINNHNQNIDLIYNHRDRKFSVIVGDVYAQLDFQLDSTDLFHHWNTCALNYDQQMLGLSINGKDCGSKKIVLKDQCFRIFFGASQLHNFKTSDVPPMQVKGIALYKDKKMEGFWPLNEVAGENAMDSIRHRVATVSNPVWATPLHQQWQLLQTLTVKGNGSYAFDPLEEEVYMAGADSIHHFLLRDRSLRAEALSRPVYLSPGFQSVYNPVDRTLYSVHIDQKELAAWQRGSHSWDMPFDSVDITQFWQTNKFIRNSENALYVLGGYGQLKYKNLVQRFSFGTRKWEAVQVQQNDYKPRYLSALGTTPGGDTAYLLGGYGSDNGEQMLNPRYYYDLLQFDVKNNSIKKLYSLPEPAEPFVFASSMVIDSSDHSYYALTFPNDRFRSRLQLIKGSLSNPEFQLAGDTIPYAFLDNRSAADLYYCARSHQLLAITQIVDRDKGTEIRIYTLAFPPGQLSLSAGGNTAGANIPWWVWLLGAIIIIVPVIYYLYRRPAKQPPVVAVVAPPVPAQVEDVPEKAPTKEPETPLKEEVMPDRASLLLFGEFQVLDKDKNALTHLFSPLLKEMLLLIVIHTAWSGKGISSEKLYEILWHDKSERDARNNRSVNMVKLKAILEKLGSGIILREEGRWKMTYDPSLLWVDLAEFSTLVKNGTPGMQRVLALLKIVKEGTFLFRTDYSWLEDIKSDISSKALDVLLMEMNGLPPTTSPEIFIEIANAIFIFDPIHEEALRTKCKYLIQQGRPSIAKSVYEKFSKDYRHMYGETFHINFQEIIA</sequence>
<dbReference type="PANTHER" id="PTHR35807">
    <property type="entry name" value="TRANSCRIPTIONAL REGULATOR REDD-RELATED"/>
    <property type="match status" value="1"/>
</dbReference>
<feature type="signal peptide" evidence="2">
    <location>
        <begin position="1"/>
        <end position="25"/>
    </location>
</feature>
<keyword evidence="1" id="KW-0812">Transmembrane</keyword>
<dbReference type="GO" id="GO:0006355">
    <property type="term" value="P:regulation of DNA-templated transcription"/>
    <property type="evidence" value="ECO:0007669"/>
    <property type="project" value="TreeGrafter"/>
</dbReference>
<dbReference type="InterPro" id="IPR051677">
    <property type="entry name" value="AfsR-DnrI-RedD_regulator"/>
</dbReference>
<dbReference type="EMBL" id="FOJG01000002">
    <property type="protein sequence ID" value="SEW49694.1"/>
    <property type="molecule type" value="Genomic_DNA"/>
</dbReference>
<evidence type="ECO:0000313" key="3">
    <source>
        <dbReference type="EMBL" id="SEW49694.1"/>
    </source>
</evidence>
<dbReference type="RefSeq" id="WP_089896968.1">
    <property type="nucleotide sequence ID" value="NZ_FOJG01000002.1"/>
</dbReference>
<organism evidence="3 4">
    <name type="scientific">Chitinophaga arvensicola</name>
    <dbReference type="NCBI Taxonomy" id="29529"/>
    <lineage>
        <taxon>Bacteria</taxon>
        <taxon>Pseudomonadati</taxon>
        <taxon>Bacteroidota</taxon>
        <taxon>Chitinophagia</taxon>
        <taxon>Chitinophagales</taxon>
        <taxon>Chitinophagaceae</taxon>
        <taxon>Chitinophaga</taxon>
    </lineage>
</organism>
<keyword evidence="1" id="KW-1133">Transmembrane helix</keyword>
<evidence type="ECO:0008006" key="5">
    <source>
        <dbReference type="Google" id="ProtNLM"/>
    </source>
</evidence>
<dbReference type="GO" id="GO:0003677">
    <property type="term" value="F:DNA binding"/>
    <property type="evidence" value="ECO:0007669"/>
    <property type="project" value="TreeGrafter"/>
</dbReference>
<dbReference type="Proteomes" id="UP000199310">
    <property type="component" value="Unassembled WGS sequence"/>
</dbReference>
<protein>
    <recommendedName>
        <fullName evidence="5">Kelch motif-containing protein</fullName>
    </recommendedName>
</protein>